<comment type="caution">
    <text evidence="1">The sequence shown here is derived from an EMBL/GenBank/DDBJ whole genome shotgun (WGS) entry which is preliminary data.</text>
</comment>
<reference evidence="1" key="1">
    <citation type="journal article" date="2012" name="PLoS ONE">
        <title>Gene sets for utilization of primary and secondary nutrition supplies in the distal gut of endangered iberian lynx.</title>
        <authorList>
            <person name="Alcaide M."/>
            <person name="Messina E."/>
            <person name="Richter M."/>
            <person name="Bargiela R."/>
            <person name="Peplies J."/>
            <person name="Huws S.A."/>
            <person name="Newbold C.J."/>
            <person name="Golyshin P.N."/>
            <person name="Simon M.A."/>
            <person name="Lopez G."/>
            <person name="Yakimov M.M."/>
            <person name="Ferrer M."/>
        </authorList>
    </citation>
    <scope>NUCLEOTIDE SEQUENCE</scope>
</reference>
<protein>
    <submittedName>
        <fullName evidence="1">Uncharacterized protein</fullName>
    </submittedName>
</protein>
<evidence type="ECO:0000313" key="1">
    <source>
        <dbReference type="EMBL" id="EJW93387.1"/>
    </source>
</evidence>
<dbReference type="EMBL" id="AMCI01006998">
    <property type="protein sequence ID" value="EJW93387.1"/>
    <property type="molecule type" value="Genomic_DNA"/>
</dbReference>
<name>J9FUX9_9ZZZZ</name>
<sequence length="72" mass="7690">MFAAALLEVDLALPGRYLMTLVSLLAVLSKKGTNTVLNSKPLDLWMVIICTASAKGRLTALSSASISRLRLT</sequence>
<proteinExistence type="predicted"/>
<dbReference type="AlphaFoldDB" id="J9FUX9"/>
<gene>
    <name evidence="1" type="ORF">EVA_18506</name>
</gene>
<accession>J9FUX9</accession>
<organism evidence="1">
    <name type="scientific">gut metagenome</name>
    <dbReference type="NCBI Taxonomy" id="749906"/>
    <lineage>
        <taxon>unclassified sequences</taxon>
        <taxon>metagenomes</taxon>
        <taxon>organismal metagenomes</taxon>
    </lineage>
</organism>